<dbReference type="GeneID" id="1455199"/>
<dbReference type="Pfam" id="PF02686">
    <property type="entry name" value="GatC"/>
    <property type="match status" value="1"/>
</dbReference>
<reference evidence="17" key="3">
    <citation type="submission" date="2016-04" db="EMBL/GenBank/DDBJ databases">
        <authorList>
            <person name="Shah S.A."/>
            <person name="Garrett R.A."/>
        </authorList>
    </citation>
    <scope>NUCLEOTIDE SEQUENCE [LARGE SCALE GENOMIC DNA]</scope>
    <source>
        <strain evidence="17">ATCC 35091 / DSM 1616 / JCM 8930 / NBRC 15331 / P1</strain>
    </source>
</reference>
<reference evidence="12 25" key="6">
    <citation type="journal article" date="2020" name="Nat. Commun.">
        <title>The structures of two archaeal type IV pili illuminate evolutionary relationships.</title>
        <authorList>
            <person name="Wang F."/>
            <person name="Baquero D.P."/>
            <person name="Su Z."/>
            <person name="Beltran L.C."/>
            <person name="Prangishvili D."/>
            <person name="Krupovic M."/>
            <person name="Egelman E.H."/>
        </authorList>
    </citation>
    <scope>NUCLEOTIDE SEQUENCE [LARGE SCALE GENOMIC DNA]</scope>
    <source>
        <strain evidence="12 25">POZ149</strain>
    </source>
</reference>
<dbReference type="SMR" id="A0A0E3MG77"/>
<keyword evidence="1" id="KW-0648">Protein biosynthesis</keyword>
<reference evidence="18 19" key="4">
    <citation type="journal article" date="2018" name="Proc. Natl. Acad. Sci. U.S.A.">
        <title>Nonmutational mechanism of inheritance in the Archaeon Sulfolobus solfataricus.</title>
        <authorList>
            <person name="Payne S."/>
            <person name="McCarthy S."/>
            <person name="Johnson T."/>
            <person name="North E."/>
            <person name="Blum P."/>
        </authorList>
    </citation>
    <scope>NUCLEOTIDE SEQUENCE [LARGE SCALE GENOMIC DNA]</scope>
    <source>
        <strain evidence="6 18">SARC-H</strain>
        <strain evidence="7 22">SARC-I</strain>
        <strain evidence="9 23">SARC-N</strain>
        <strain evidence="10 24">SARC-O</strain>
        <strain evidence="11 19">SUL120</strain>
        <strain evidence="5 20">SULG</strain>
        <strain evidence="8 21">SULM</strain>
    </source>
</reference>
<dbReference type="NCBIfam" id="NF000684">
    <property type="entry name" value="PRK00034.3-4"/>
    <property type="match status" value="1"/>
</dbReference>
<sequence>MKIEVNENLIKHLENLSLIQLSGEEEKILEKDLANIIKFFEKINELDLSNVEPLFHPLPQGRLRKDVPRDPLDRENALKNVKRKEDGYIVGPRTYGE</sequence>
<reference evidence="13" key="2">
    <citation type="submission" date="2016-04" db="EMBL/GenBank/DDBJ databases">
        <authorList>
            <person name="Evans L.H."/>
            <person name="Alamgir A."/>
            <person name="Owens N."/>
            <person name="Weber N.D."/>
            <person name="Virtaneva K."/>
            <person name="Barbian K."/>
            <person name="Babar A."/>
            <person name="Rosenke K."/>
        </authorList>
    </citation>
    <scope>NUCLEOTIDE SEQUENCE</scope>
    <source>
        <strain evidence="13">P1</strain>
    </source>
</reference>
<evidence type="ECO:0000313" key="13">
    <source>
        <dbReference type="EMBL" id="SAI84542.1"/>
    </source>
</evidence>
<dbReference type="EMBL" id="CP011055">
    <property type="protein sequence ID" value="AKA74183.1"/>
    <property type="molecule type" value="Genomic_DNA"/>
</dbReference>
<evidence type="ECO:0000313" key="7">
    <source>
        <dbReference type="EMBL" id="AZF73903.1"/>
    </source>
</evidence>
<evidence type="ECO:0000313" key="15">
    <source>
        <dbReference type="Proteomes" id="UP000033085"/>
    </source>
</evidence>
<accession>A0A0E3MG77</accession>
<keyword evidence="1" id="KW-0067">ATP-binding</keyword>
<dbReference type="KEGG" id="ssol:SULB_1967"/>
<dbReference type="AlphaFoldDB" id="A0A0E3MG77"/>
<keyword evidence="1" id="KW-0436">Ligase</keyword>
<dbReference type="InterPro" id="IPR036113">
    <property type="entry name" value="Asp/Glu-ADT_sf_sub_c"/>
</dbReference>
<dbReference type="EMBL" id="CP050869">
    <property type="protein sequence ID" value="QPG51134.1"/>
    <property type="molecule type" value="Genomic_DNA"/>
</dbReference>
<reference evidence="3" key="5">
    <citation type="submission" date="2018-10" db="EMBL/GenBank/DDBJ databases">
        <authorList>
            <person name="McCarthy S."/>
            <person name="Gradnigo J."/>
            <person name="Johnson T."/>
            <person name="Payne S."/>
            <person name="Lipzen A."/>
            <person name="Schackwitz W."/>
            <person name="Martin J."/>
            <person name="Moriyama E."/>
            <person name="Blum P."/>
        </authorList>
    </citation>
    <scope>NUCLEOTIDE SEQUENCE</scope>
    <source>
        <strain evidence="2">SARC-B</strain>
        <strain evidence="3">SARC-C</strain>
        <strain evidence="4">SULA</strain>
    </source>
</reference>
<evidence type="ECO:0000313" key="14">
    <source>
        <dbReference type="Proteomes" id="UP000033057"/>
    </source>
</evidence>
<dbReference type="GeneID" id="44129887"/>
<evidence type="ECO:0000313" key="11">
    <source>
        <dbReference type="EMBL" id="AZF84315.1"/>
    </source>
</evidence>
<dbReference type="PANTHER" id="PTHR15004:SF0">
    <property type="entry name" value="GLUTAMYL-TRNA(GLN) AMIDOTRANSFERASE SUBUNIT C, MITOCHONDRIAL"/>
    <property type="match status" value="1"/>
</dbReference>
<comment type="catalytic activity">
    <reaction evidence="1">
        <text>L-glutamyl-tRNA(Gln) + L-glutamine + ATP + H2O = L-glutaminyl-tRNA(Gln) + L-glutamate + ADP + phosphate + H(+)</text>
        <dbReference type="Rhea" id="RHEA:17521"/>
        <dbReference type="Rhea" id="RHEA-COMP:9681"/>
        <dbReference type="Rhea" id="RHEA-COMP:9684"/>
        <dbReference type="ChEBI" id="CHEBI:15377"/>
        <dbReference type="ChEBI" id="CHEBI:15378"/>
        <dbReference type="ChEBI" id="CHEBI:29985"/>
        <dbReference type="ChEBI" id="CHEBI:30616"/>
        <dbReference type="ChEBI" id="CHEBI:43474"/>
        <dbReference type="ChEBI" id="CHEBI:58359"/>
        <dbReference type="ChEBI" id="CHEBI:78520"/>
        <dbReference type="ChEBI" id="CHEBI:78521"/>
        <dbReference type="ChEBI" id="CHEBI:456216"/>
    </reaction>
</comment>
<evidence type="ECO:0000313" key="8">
    <source>
        <dbReference type="EMBL" id="AZF76526.1"/>
    </source>
</evidence>
<dbReference type="PANTHER" id="PTHR15004">
    <property type="entry name" value="GLUTAMYL-TRNA(GLN) AMIDOTRANSFERASE SUBUNIT C, MITOCHONDRIAL"/>
    <property type="match status" value="1"/>
</dbReference>
<dbReference type="HAMAP" id="MF_00122">
    <property type="entry name" value="GatC"/>
    <property type="match status" value="1"/>
</dbReference>
<dbReference type="Proteomes" id="UP000594632">
    <property type="component" value="Chromosome"/>
</dbReference>
<dbReference type="KEGG" id="ssof:SULC_1965"/>
<evidence type="ECO:0000313" key="20">
    <source>
        <dbReference type="Proteomes" id="UP000273194"/>
    </source>
</evidence>
<dbReference type="EMBL" id="CP033240">
    <property type="protein sequence ID" value="AZF81739.1"/>
    <property type="molecule type" value="Genomic_DNA"/>
</dbReference>
<evidence type="ECO:0000313" key="23">
    <source>
        <dbReference type="Proteomes" id="UP000278715"/>
    </source>
</evidence>
<comment type="catalytic activity">
    <reaction evidence="1">
        <text>L-aspartyl-tRNA(Asn) + L-glutamine + ATP + H2O = L-asparaginyl-tRNA(Asn) + L-glutamate + ADP + phosphate + 2 H(+)</text>
        <dbReference type="Rhea" id="RHEA:14513"/>
        <dbReference type="Rhea" id="RHEA-COMP:9674"/>
        <dbReference type="Rhea" id="RHEA-COMP:9677"/>
        <dbReference type="ChEBI" id="CHEBI:15377"/>
        <dbReference type="ChEBI" id="CHEBI:15378"/>
        <dbReference type="ChEBI" id="CHEBI:29985"/>
        <dbReference type="ChEBI" id="CHEBI:30616"/>
        <dbReference type="ChEBI" id="CHEBI:43474"/>
        <dbReference type="ChEBI" id="CHEBI:58359"/>
        <dbReference type="ChEBI" id="CHEBI:78515"/>
        <dbReference type="ChEBI" id="CHEBI:78516"/>
        <dbReference type="ChEBI" id="CHEBI:456216"/>
    </reaction>
</comment>
<evidence type="ECO:0000313" key="16">
    <source>
        <dbReference type="Proteomes" id="UP000033106"/>
    </source>
</evidence>
<keyword evidence="3" id="KW-0808">Transferase</keyword>
<evidence type="ECO:0000313" key="9">
    <source>
        <dbReference type="EMBL" id="AZF79135.1"/>
    </source>
</evidence>
<dbReference type="EMBL" id="CP033237">
    <property type="protein sequence ID" value="AZF73903.1"/>
    <property type="molecule type" value="Genomic_DNA"/>
</dbReference>
<dbReference type="EMBL" id="CP033238">
    <property type="protein sequence ID" value="AZF76526.1"/>
    <property type="molecule type" value="Genomic_DNA"/>
</dbReference>
<dbReference type="GO" id="GO:0016740">
    <property type="term" value="F:transferase activity"/>
    <property type="evidence" value="ECO:0007669"/>
    <property type="project" value="UniProtKB-KW"/>
</dbReference>
<evidence type="ECO:0000313" key="17">
    <source>
        <dbReference type="Proteomes" id="UP000076770"/>
    </source>
</evidence>
<dbReference type="GO" id="GO:0050567">
    <property type="term" value="F:glutaminyl-tRNA synthase (glutamine-hydrolyzing) activity"/>
    <property type="evidence" value="ECO:0007669"/>
    <property type="project" value="UniProtKB-UniRule"/>
</dbReference>
<evidence type="ECO:0000256" key="1">
    <source>
        <dbReference type="HAMAP-Rule" id="MF_00122"/>
    </source>
</evidence>
<keyword evidence="1" id="KW-0547">Nucleotide-binding</keyword>
<evidence type="ECO:0000313" key="12">
    <source>
        <dbReference type="EMBL" id="QPG51134.1"/>
    </source>
</evidence>
<dbReference type="RefSeq" id="WP_009992398.1">
    <property type="nucleotide sequence ID" value="NZ_CP011055.2"/>
</dbReference>
<comment type="similarity">
    <text evidence="1">Belongs to the GatC family.</text>
</comment>
<dbReference type="NCBIfam" id="TIGR00135">
    <property type="entry name" value="gatC"/>
    <property type="match status" value="1"/>
</dbReference>
<reference evidence="14 15" key="1">
    <citation type="journal article" date="2015" name="Genome Announc.">
        <title>Complete Genome Sequence of Sulfolobus solfataricus Strain 98/2 and Evolved Derivatives.</title>
        <authorList>
            <person name="McCarthy S."/>
            <person name="Gradnigo J."/>
            <person name="Johnson T."/>
            <person name="Payne S."/>
            <person name="Lipzen A."/>
            <person name="Martin J."/>
            <person name="Schackwitz W."/>
            <person name="Moriyama E."/>
            <person name="Blum P."/>
        </authorList>
    </citation>
    <scope>NUCLEOTIDE SEQUENCE [LARGE SCALE GENOMIC DNA]</scope>
    <source>
        <strain evidence="14">98/2 SULC</strain>
        <strain evidence="2">SARC-B</strain>
        <strain evidence="3">SARC-C</strain>
        <strain evidence="4 16">SULA</strain>
        <strain evidence="15">SULB</strain>
    </source>
</reference>
<dbReference type="SUPFAM" id="SSF141000">
    <property type="entry name" value="Glu-tRNAGln amidotransferase C subunit"/>
    <property type="match status" value="1"/>
</dbReference>
<dbReference type="KEGG" id="ssoa:SULA_1966"/>
<gene>
    <name evidence="1 3" type="primary">gatC</name>
    <name evidence="12" type="ORF">HFC64_16045</name>
    <name evidence="13" type="ORF">SSOP1_0988</name>
    <name evidence="4" type="ORF">SULA_1966</name>
    <name evidence="2" type="ORF">SULB_1967</name>
    <name evidence="3" type="ORF">SULC_1965</name>
    <name evidence="5" type="ORF">SULG_09890</name>
    <name evidence="6" type="ORF">SULH_09890</name>
    <name evidence="7" type="ORF">SULI_09890</name>
    <name evidence="8" type="ORF">SULM_09880</name>
    <name evidence="9" type="ORF">SULN_09880</name>
    <name evidence="10" type="ORF">SULO_09890</name>
    <name evidence="11" type="ORF">SULZ_09825</name>
</gene>
<dbReference type="InterPro" id="IPR003837">
    <property type="entry name" value="GatC"/>
</dbReference>
<evidence type="ECO:0000313" key="19">
    <source>
        <dbReference type="Proteomes" id="UP000269431"/>
    </source>
</evidence>
<dbReference type="Proteomes" id="UP000273443">
    <property type="component" value="Chromosome"/>
</dbReference>
<proteinExistence type="inferred from homology"/>
<dbReference type="EMBL" id="CP011057">
    <property type="protein sequence ID" value="AKA79574.1"/>
    <property type="molecule type" value="Genomic_DNA"/>
</dbReference>
<dbReference type="EMBL" id="CP033241">
    <property type="protein sequence ID" value="AZF84315.1"/>
    <property type="molecule type" value="Genomic_DNA"/>
</dbReference>
<dbReference type="Gene3D" id="1.10.20.60">
    <property type="entry name" value="Glu-tRNAGln amidotransferase C subunit, N-terminal domain"/>
    <property type="match status" value="1"/>
</dbReference>
<dbReference type="EMBL" id="CP011056">
    <property type="protein sequence ID" value="AKA76882.1"/>
    <property type="molecule type" value="Genomic_DNA"/>
</dbReference>
<dbReference type="GO" id="GO:0006412">
    <property type="term" value="P:translation"/>
    <property type="evidence" value="ECO:0007669"/>
    <property type="project" value="UniProtKB-UniRule"/>
</dbReference>
<dbReference type="Proteomes" id="UP000076770">
    <property type="component" value="Chromosome i"/>
</dbReference>
<dbReference type="EMBL" id="LT549890">
    <property type="protein sequence ID" value="SAI84542.1"/>
    <property type="molecule type" value="Genomic_DNA"/>
</dbReference>
<name>A0A0E3MG77_SACSO</name>
<dbReference type="Proteomes" id="UP000269431">
    <property type="component" value="Chromosome"/>
</dbReference>
<dbReference type="Proteomes" id="UP000282269">
    <property type="component" value="Chromosome"/>
</dbReference>
<dbReference type="GO" id="GO:0070681">
    <property type="term" value="P:glutaminyl-tRNAGln biosynthesis via transamidation"/>
    <property type="evidence" value="ECO:0007669"/>
    <property type="project" value="TreeGrafter"/>
</dbReference>
<comment type="function">
    <text evidence="1">Allows the formation of correctly charged Asn-tRNA(Asn) or Gln-tRNA(Gln) through the transamidation of misacylated Asp-tRNA(Asn) or Glu-tRNA(Gln) in organisms which lack either or both of asparaginyl-tRNA or glutaminyl-tRNA synthetases. The reaction takes place in the presence of glutamine and ATP through an activated phospho-Asp-tRNA(Asn) or phospho-Glu-tRNA(Gln).</text>
</comment>
<organism evidence="3 14">
    <name type="scientific">Saccharolobus solfataricus</name>
    <name type="common">Sulfolobus solfataricus</name>
    <dbReference type="NCBI Taxonomy" id="2287"/>
    <lineage>
        <taxon>Archaea</taxon>
        <taxon>Thermoproteota</taxon>
        <taxon>Thermoprotei</taxon>
        <taxon>Sulfolobales</taxon>
        <taxon>Sulfolobaceae</taxon>
        <taxon>Saccharolobus</taxon>
    </lineage>
</organism>
<evidence type="ECO:0000313" key="6">
    <source>
        <dbReference type="EMBL" id="AZF71283.1"/>
    </source>
</evidence>
<dbReference type="GO" id="GO:0006450">
    <property type="term" value="P:regulation of translational fidelity"/>
    <property type="evidence" value="ECO:0007669"/>
    <property type="project" value="InterPro"/>
</dbReference>
<dbReference type="PATRIC" id="fig|2287.6.peg.2017"/>
<dbReference type="EMBL" id="CP033236">
    <property type="protein sequence ID" value="AZF71283.1"/>
    <property type="molecule type" value="Genomic_DNA"/>
</dbReference>
<evidence type="ECO:0000313" key="10">
    <source>
        <dbReference type="EMBL" id="AZF81739.1"/>
    </source>
</evidence>
<dbReference type="Proteomes" id="UP000267993">
    <property type="component" value="Chromosome"/>
</dbReference>
<dbReference type="Proteomes" id="UP000033057">
    <property type="component" value="Chromosome"/>
</dbReference>
<evidence type="ECO:0000313" key="22">
    <source>
        <dbReference type="Proteomes" id="UP000275843"/>
    </source>
</evidence>
<dbReference type="Proteomes" id="UP000275843">
    <property type="component" value="Chromosome"/>
</dbReference>
<dbReference type="EMBL" id="CP033235">
    <property type="protein sequence ID" value="AZF68663.1"/>
    <property type="molecule type" value="Genomic_DNA"/>
</dbReference>
<evidence type="ECO:0000313" key="4">
    <source>
        <dbReference type="EMBL" id="AKA79574.1"/>
    </source>
</evidence>
<dbReference type="Proteomes" id="UP000273194">
    <property type="component" value="Chromosome"/>
</dbReference>
<dbReference type="Proteomes" id="UP000033106">
    <property type="component" value="Chromosome"/>
</dbReference>
<dbReference type="Proteomes" id="UP000033085">
    <property type="component" value="Chromosome"/>
</dbReference>
<evidence type="ECO:0000313" key="24">
    <source>
        <dbReference type="Proteomes" id="UP000282269"/>
    </source>
</evidence>
<dbReference type="OMA" id="DVEHIGW"/>
<evidence type="ECO:0000313" key="18">
    <source>
        <dbReference type="Proteomes" id="UP000267993"/>
    </source>
</evidence>
<dbReference type="Proteomes" id="UP000278715">
    <property type="component" value="Chromosome"/>
</dbReference>
<dbReference type="OrthoDB" id="35548at2157"/>
<evidence type="ECO:0000313" key="25">
    <source>
        <dbReference type="Proteomes" id="UP000594632"/>
    </source>
</evidence>
<evidence type="ECO:0000313" key="5">
    <source>
        <dbReference type="EMBL" id="AZF68663.1"/>
    </source>
</evidence>
<comment type="subunit">
    <text evidence="1">Heterotrimer of A, B and C subunits.</text>
</comment>
<dbReference type="GO" id="GO:0005524">
    <property type="term" value="F:ATP binding"/>
    <property type="evidence" value="ECO:0007669"/>
    <property type="project" value="UniProtKB-KW"/>
</dbReference>
<evidence type="ECO:0000313" key="21">
    <source>
        <dbReference type="Proteomes" id="UP000273443"/>
    </source>
</evidence>
<dbReference type="EMBL" id="CP033239">
    <property type="protein sequence ID" value="AZF79135.1"/>
    <property type="molecule type" value="Genomic_DNA"/>
</dbReference>
<evidence type="ECO:0000313" key="3">
    <source>
        <dbReference type="EMBL" id="AKA76882.1"/>
    </source>
</evidence>
<evidence type="ECO:0000313" key="2">
    <source>
        <dbReference type="EMBL" id="AKA74183.1"/>
    </source>
</evidence>
<protein>
    <recommendedName>
        <fullName evidence="1">Aspartyl/glutamyl-tRNA(Asn/Gln) amidotransferase subunit C</fullName>
        <shortName evidence="1">Asp/Glu-ADT subunit C</shortName>
        <ecNumber evidence="1">6.3.5.-</ecNumber>
    </recommendedName>
</protein>
<dbReference type="EC" id="6.3.5.-" evidence="1"/>